<dbReference type="Proteomes" id="UP000001070">
    <property type="component" value="Unassembled WGS sequence"/>
</dbReference>
<protein>
    <submittedName>
        <fullName evidence="1">GH20031</fullName>
    </submittedName>
</protein>
<dbReference type="PhylomeDB" id="B4J7Q0"/>
<dbReference type="HOGENOM" id="CLU_2852016_0_0_1"/>
<gene>
    <name evidence="1" type="primary">Dgri\GH20031</name>
    <name evidence="1" type="ORF">Dgri_GH20031</name>
</gene>
<organism evidence="2">
    <name type="scientific">Drosophila grimshawi</name>
    <name type="common">Hawaiian fruit fly</name>
    <name type="synonym">Idiomyia grimshawi</name>
    <dbReference type="NCBI Taxonomy" id="7222"/>
    <lineage>
        <taxon>Eukaryota</taxon>
        <taxon>Metazoa</taxon>
        <taxon>Ecdysozoa</taxon>
        <taxon>Arthropoda</taxon>
        <taxon>Hexapoda</taxon>
        <taxon>Insecta</taxon>
        <taxon>Pterygota</taxon>
        <taxon>Neoptera</taxon>
        <taxon>Endopterygota</taxon>
        <taxon>Diptera</taxon>
        <taxon>Brachycera</taxon>
        <taxon>Muscomorpha</taxon>
        <taxon>Ephydroidea</taxon>
        <taxon>Drosophilidae</taxon>
        <taxon>Drosophila</taxon>
        <taxon>Hawaiian Drosophila</taxon>
    </lineage>
</organism>
<dbReference type="EMBL" id="CH916367">
    <property type="protein sequence ID" value="EDW02198.1"/>
    <property type="molecule type" value="Genomic_DNA"/>
</dbReference>
<dbReference type="eggNOG" id="ENOG502T9V6">
    <property type="taxonomic scope" value="Eukaryota"/>
</dbReference>
<dbReference type="InParanoid" id="B4J7Q0"/>
<dbReference type="AlphaFoldDB" id="B4J7Q0"/>
<accession>B4J7Q0</accession>
<proteinExistence type="predicted"/>
<reference evidence="1 2" key="1">
    <citation type="journal article" date="2007" name="Nature">
        <title>Evolution of genes and genomes on the Drosophila phylogeny.</title>
        <authorList>
            <consortium name="Drosophila 12 Genomes Consortium"/>
            <person name="Clark A.G."/>
            <person name="Eisen M.B."/>
            <person name="Smith D.R."/>
            <person name="Bergman C.M."/>
            <person name="Oliver B."/>
            <person name="Markow T.A."/>
            <person name="Kaufman T.C."/>
            <person name="Kellis M."/>
            <person name="Gelbart W."/>
            <person name="Iyer V.N."/>
            <person name="Pollard D.A."/>
            <person name="Sackton T.B."/>
            <person name="Larracuente A.M."/>
            <person name="Singh N.D."/>
            <person name="Abad J.P."/>
            <person name="Abt D.N."/>
            <person name="Adryan B."/>
            <person name="Aguade M."/>
            <person name="Akashi H."/>
            <person name="Anderson W.W."/>
            <person name="Aquadro C.F."/>
            <person name="Ardell D.H."/>
            <person name="Arguello R."/>
            <person name="Artieri C.G."/>
            <person name="Barbash D.A."/>
            <person name="Barker D."/>
            <person name="Barsanti P."/>
            <person name="Batterham P."/>
            <person name="Batzoglou S."/>
            <person name="Begun D."/>
            <person name="Bhutkar A."/>
            <person name="Blanco E."/>
            <person name="Bosak S.A."/>
            <person name="Bradley R.K."/>
            <person name="Brand A.D."/>
            <person name="Brent M.R."/>
            <person name="Brooks A.N."/>
            <person name="Brown R.H."/>
            <person name="Butlin R.K."/>
            <person name="Caggese C."/>
            <person name="Calvi B.R."/>
            <person name="Bernardo de Carvalho A."/>
            <person name="Caspi A."/>
            <person name="Castrezana S."/>
            <person name="Celniker S.E."/>
            <person name="Chang J.L."/>
            <person name="Chapple C."/>
            <person name="Chatterji S."/>
            <person name="Chinwalla A."/>
            <person name="Civetta A."/>
            <person name="Clifton S.W."/>
            <person name="Comeron J.M."/>
            <person name="Costello J.C."/>
            <person name="Coyne J.A."/>
            <person name="Daub J."/>
            <person name="David R.G."/>
            <person name="Delcher A.L."/>
            <person name="Delehaunty K."/>
            <person name="Do C.B."/>
            <person name="Ebling H."/>
            <person name="Edwards K."/>
            <person name="Eickbush T."/>
            <person name="Evans J.D."/>
            <person name="Filipski A."/>
            <person name="Findeiss S."/>
            <person name="Freyhult E."/>
            <person name="Fulton L."/>
            <person name="Fulton R."/>
            <person name="Garcia A.C."/>
            <person name="Gardiner A."/>
            <person name="Garfield D.A."/>
            <person name="Garvin B.E."/>
            <person name="Gibson G."/>
            <person name="Gilbert D."/>
            <person name="Gnerre S."/>
            <person name="Godfrey J."/>
            <person name="Good R."/>
            <person name="Gotea V."/>
            <person name="Gravely B."/>
            <person name="Greenberg A.J."/>
            <person name="Griffiths-Jones S."/>
            <person name="Gross S."/>
            <person name="Guigo R."/>
            <person name="Gustafson E.A."/>
            <person name="Haerty W."/>
            <person name="Hahn M.W."/>
            <person name="Halligan D.L."/>
            <person name="Halpern A.L."/>
            <person name="Halter G.M."/>
            <person name="Han M.V."/>
            <person name="Heger A."/>
            <person name="Hillier L."/>
            <person name="Hinrichs A.S."/>
            <person name="Holmes I."/>
            <person name="Hoskins R.A."/>
            <person name="Hubisz M.J."/>
            <person name="Hultmark D."/>
            <person name="Huntley M.A."/>
            <person name="Jaffe D.B."/>
            <person name="Jagadeeshan S."/>
            <person name="Jeck W.R."/>
            <person name="Johnson J."/>
            <person name="Jones C.D."/>
            <person name="Jordan W.C."/>
            <person name="Karpen G.H."/>
            <person name="Kataoka E."/>
            <person name="Keightley P.D."/>
            <person name="Kheradpour P."/>
            <person name="Kirkness E.F."/>
            <person name="Koerich L.B."/>
            <person name="Kristiansen K."/>
            <person name="Kudrna D."/>
            <person name="Kulathinal R.J."/>
            <person name="Kumar S."/>
            <person name="Kwok R."/>
            <person name="Lander E."/>
            <person name="Langley C.H."/>
            <person name="Lapoint R."/>
            <person name="Lazzaro B.P."/>
            <person name="Lee S.J."/>
            <person name="Levesque L."/>
            <person name="Li R."/>
            <person name="Lin C.F."/>
            <person name="Lin M.F."/>
            <person name="Lindblad-Toh K."/>
            <person name="Llopart A."/>
            <person name="Long M."/>
            <person name="Low L."/>
            <person name="Lozovsky E."/>
            <person name="Lu J."/>
            <person name="Luo M."/>
            <person name="Machado C.A."/>
            <person name="Makalowski W."/>
            <person name="Marzo M."/>
            <person name="Matsuda M."/>
            <person name="Matzkin L."/>
            <person name="McAllister B."/>
            <person name="McBride C.S."/>
            <person name="McKernan B."/>
            <person name="McKernan K."/>
            <person name="Mendez-Lago M."/>
            <person name="Minx P."/>
            <person name="Mollenhauer M.U."/>
            <person name="Montooth K."/>
            <person name="Mount S.M."/>
            <person name="Mu X."/>
            <person name="Myers E."/>
            <person name="Negre B."/>
            <person name="Newfeld S."/>
            <person name="Nielsen R."/>
            <person name="Noor M.A."/>
            <person name="O'Grady P."/>
            <person name="Pachter L."/>
            <person name="Papaceit M."/>
            <person name="Parisi M.J."/>
            <person name="Parisi M."/>
            <person name="Parts L."/>
            <person name="Pedersen J.S."/>
            <person name="Pesole G."/>
            <person name="Phillippy A.M."/>
            <person name="Ponting C.P."/>
            <person name="Pop M."/>
            <person name="Porcelli D."/>
            <person name="Powell J.R."/>
            <person name="Prohaska S."/>
            <person name="Pruitt K."/>
            <person name="Puig M."/>
            <person name="Quesneville H."/>
            <person name="Ram K.R."/>
            <person name="Rand D."/>
            <person name="Rasmussen M.D."/>
            <person name="Reed L.K."/>
            <person name="Reenan R."/>
            <person name="Reily A."/>
            <person name="Remington K.A."/>
            <person name="Rieger T.T."/>
            <person name="Ritchie M.G."/>
            <person name="Robin C."/>
            <person name="Rogers Y.H."/>
            <person name="Rohde C."/>
            <person name="Rozas J."/>
            <person name="Rubenfield M.J."/>
            <person name="Ruiz A."/>
            <person name="Russo S."/>
            <person name="Salzberg S.L."/>
            <person name="Sanchez-Gracia A."/>
            <person name="Saranga D.J."/>
            <person name="Sato H."/>
            <person name="Schaeffer S.W."/>
            <person name="Schatz M.C."/>
            <person name="Schlenke T."/>
            <person name="Schwartz R."/>
            <person name="Segarra C."/>
            <person name="Singh R.S."/>
            <person name="Sirot L."/>
            <person name="Sirota M."/>
            <person name="Sisneros N.B."/>
            <person name="Smith C.D."/>
            <person name="Smith T.F."/>
            <person name="Spieth J."/>
            <person name="Stage D.E."/>
            <person name="Stark A."/>
            <person name="Stephan W."/>
            <person name="Strausberg R.L."/>
            <person name="Strempel S."/>
            <person name="Sturgill D."/>
            <person name="Sutton G."/>
            <person name="Sutton G.G."/>
            <person name="Tao W."/>
            <person name="Teichmann S."/>
            <person name="Tobari Y.N."/>
            <person name="Tomimura Y."/>
            <person name="Tsolas J.M."/>
            <person name="Valente V.L."/>
            <person name="Venter E."/>
            <person name="Venter J.C."/>
            <person name="Vicario S."/>
            <person name="Vieira F.G."/>
            <person name="Vilella A.J."/>
            <person name="Villasante A."/>
            <person name="Walenz B."/>
            <person name="Wang J."/>
            <person name="Wasserman M."/>
            <person name="Watts T."/>
            <person name="Wilson D."/>
            <person name="Wilson R.K."/>
            <person name="Wing R.A."/>
            <person name="Wolfner M.F."/>
            <person name="Wong A."/>
            <person name="Wong G.K."/>
            <person name="Wu C.I."/>
            <person name="Wu G."/>
            <person name="Yamamoto D."/>
            <person name="Yang H.P."/>
            <person name="Yang S.P."/>
            <person name="Yorke J.A."/>
            <person name="Yoshida K."/>
            <person name="Zdobnov E."/>
            <person name="Zhang P."/>
            <person name="Zhang Y."/>
            <person name="Zimin A.V."/>
            <person name="Baldwin J."/>
            <person name="Abdouelleil A."/>
            <person name="Abdulkadir J."/>
            <person name="Abebe A."/>
            <person name="Abera B."/>
            <person name="Abreu J."/>
            <person name="Acer S.C."/>
            <person name="Aftuck L."/>
            <person name="Alexander A."/>
            <person name="An P."/>
            <person name="Anderson E."/>
            <person name="Anderson S."/>
            <person name="Arachi H."/>
            <person name="Azer M."/>
            <person name="Bachantsang P."/>
            <person name="Barry A."/>
            <person name="Bayul T."/>
            <person name="Berlin A."/>
            <person name="Bessette D."/>
            <person name="Bloom T."/>
            <person name="Blye J."/>
            <person name="Boguslavskiy L."/>
            <person name="Bonnet C."/>
            <person name="Boukhgalter B."/>
            <person name="Bourzgui I."/>
            <person name="Brown A."/>
            <person name="Cahill P."/>
            <person name="Channer S."/>
            <person name="Cheshatsang Y."/>
            <person name="Chuda L."/>
            <person name="Citroen M."/>
            <person name="Collymore A."/>
            <person name="Cooke P."/>
            <person name="Costello M."/>
            <person name="D'Aco K."/>
            <person name="Daza R."/>
            <person name="De Haan G."/>
            <person name="DeGray S."/>
            <person name="DeMaso C."/>
            <person name="Dhargay N."/>
            <person name="Dooley K."/>
            <person name="Dooley E."/>
            <person name="Doricent M."/>
            <person name="Dorje P."/>
            <person name="Dorjee K."/>
            <person name="Dupes A."/>
            <person name="Elong R."/>
            <person name="Falk J."/>
            <person name="Farina A."/>
            <person name="Faro S."/>
            <person name="Ferguson D."/>
            <person name="Fisher S."/>
            <person name="Foley C.D."/>
            <person name="Franke A."/>
            <person name="Friedrich D."/>
            <person name="Gadbois L."/>
            <person name="Gearin G."/>
            <person name="Gearin C.R."/>
            <person name="Giannoukos G."/>
            <person name="Goode T."/>
            <person name="Graham J."/>
            <person name="Grandbois E."/>
            <person name="Grewal S."/>
            <person name="Gyaltsen K."/>
            <person name="Hafez N."/>
            <person name="Hagos B."/>
            <person name="Hall J."/>
            <person name="Henson C."/>
            <person name="Hollinger A."/>
            <person name="Honan T."/>
            <person name="Huard M.D."/>
            <person name="Hughes L."/>
            <person name="Hurhula B."/>
            <person name="Husby M.E."/>
            <person name="Kamat A."/>
            <person name="Kanga B."/>
            <person name="Kashin S."/>
            <person name="Khazanovich D."/>
            <person name="Kisner P."/>
            <person name="Lance K."/>
            <person name="Lara M."/>
            <person name="Lee W."/>
            <person name="Lennon N."/>
            <person name="Letendre F."/>
            <person name="LeVine R."/>
            <person name="Lipovsky A."/>
            <person name="Liu X."/>
            <person name="Liu J."/>
            <person name="Liu S."/>
            <person name="Lokyitsang T."/>
            <person name="Lokyitsang Y."/>
            <person name="Lubonja R."/>
            <person name="Lui A."/>
            <person name="MacDonald P."/>
            <person name="Magnisalis V."/>
            <person name="Maru K."/>
            <person name="Matthews C."/>
            <person name="McCusker W."/>
            <person name="McDonough S."/>
            <person name="Mehta T."/>
            <person name="Meldrim J."/>
            <person name="Meneus L."/>
            <person name="Mihai O."/>
            <person name="Mihalev A."/>
            <person name="Mihova T."/>
            <person name="Mittelman R."/>
            <person name="Mlenga V."/>
            <person name="Montmayeur A."/>
            <person name="Mulrain L."/>
            <person name="Navidi A."/>
            <person name="Naylor J."/>
            <person name="Negash T."/>
            <person name="Nguyen T."/>
            <person name="Nguyen N."/>
            <person name="Nicol R."/>
            <person name="Norbu C."/>
            <person name="Norbu N."/>
            <person name="Novod N."/>
            <person name="O'Neill B."/>
            <person name="Osman S."/>
            <person name="Markiewicz E."/>
            <person name="Oyono O.L."/>
            <person name="Patti C."/>
            <person name="Phunkhang P."/>
            <person name="Pierre F."/>
            <person name="Priest M."/>
            <person name="Raghuraman S."/>
            <person name="Rege F."/>
            <person name="Reyes R."/>
            <person name="Rise C."/>
            <person name="Rogov P."/>
            <person name="Ross K."/>
            <person name="Ryan E."/>
            <person name="Settipalli S."/>
            <person name="Shea T."/>
            <person name="Sherpa N."/>
            <person name="Shi L."/>
            <person name="Shih D."/>
            <person name="Sparrow T."/>
            <person name="Spaulding J."/>
            <person name="Stalker J."/>
            <person name="Stange-Thomann N."/>
            <person name="Stavropoulos S."/>
            <person name="Stone C."/>
            <person name="Strader C."/>
            <person name="Tesfaye S."/>
            <person name="Thomson T."/>
            <person name="Thoulutsang Y."/>
            <person name="Thoulutsang D."/>
            <person name="Topham K."/>
            <person name="Topping I."/>
            <person name="Tsamla T."/>
            <person name="Vassiliev H."/>
            <person name="Vo A."/>
            <person name="Wangchuk T."/>
            <person name="Wangdi T."/>
            <person name="Weiand M."/>
            <person name="Wilkinson J."/>
            <person name="Wilson A."/>
            <person name="Yadav S."/>
            <person name="Young G."/>
            <person name="Yu Q."/>
            <person name="Zembek L."/>
            <person name="Zhong D."/>
            <person name="Zimmer A."/>
            <person name="Zwirko Z."/>
            <person name="Jaffe D.B."/>
            <person name="Alvarez P."/>
            <person name="Brockman W."/>
            <person name="Butler J."/>
            <person name="Chin C."/>
            <person name="Gnerre S."/>
            <person name="Grabherr M."/>
            <person name="Kleber M."/>
            <person name="Mauceli E."/>
            <person name="MacCallum I."/>
        </authorList>
    </citation>
    <scope>NUCLEOTIDE SEQUENCE [LARGE SCALE GENOMIC DNA]</scope>
    <source>
        <strain evidence="2">Tucson 15287-2541.00</strain>
    </source>
</reference>
<evidence type="ECO:0000313" key="2">
    <source>
        <dbReference type="Proteomes" id="UP000001070"/>
    </source>
</evidence>
<keyword evidence="2" id="KW-1185">Reference proteome</keyword>
<dbReference type="OrthoDB" id="7996686at2759"/>
<sequence>MQLNKFENLYRLERTLGRLRRAVEQLEYDEPADDLELAEVHLFRPLFRYRAEVSRQVKNQQRRQF</sequence>
<evidence type="ECO:0000313" key="1">
    <source>
        <dbReference type="EMBL" id="EDW02198.1"/>
    </source>
</evidence>
<name>B4J7Q0_DROGR</name>